<reference evidence="3" key="2">
    <citation type="submission" date="2020-04" db="EMBL/GenBank/DDBJ databases">
        <authorList>
            <consortium name="NCBI Genome Project"/>
        </authorList>
    </citation>
    <scope>NUCLEOTIDE SEQUENCE</scope>
    <source>
        <strain evidence="3">CBS 342.82</strain>
    </source>
</reference>
<reference evidence="3" key="3">
    <citation type="submission" date="2025-08" db="UniProtKB">
        <authorList>
            <consortium name="RefSeq"/>
        </authorList>
    </citation>
    <scope>IDENTIFICATION</scope>
    <source>
        <strain evidence="3">CBS 342.82</strain>
    </source>
</reference>
<name>A0A6J3MD96_9PEZI</name>
<organism evidence="3">
    <name type="scientific">Dissoconium aciculare CBS 342.82</name>
    <dbReference type="NCBI Taxonomy" id="1314786"/>
    <lineage>
        <taxon>Eukaryota</taxon>
        <taxon>Fungi</taxon>
        <taxon>Dikarya</taxon>
        <taxon>Ascomycota</taxon>
        <taxon>Pezizomycotina</taxon>
        <taxon>Dothideomycetes</taxon>
        <taxon>Dothideomycetidae</taxon>
        <taxon>Mycosphaerellales</taxon>
        <taxon>Dissoconiaceae</taxon>
        <taxon>Dissoconium</taxon>
    </lineage>
</organism>
<keyword evidence="2" id="KW-1185">Reference proteome</keyword>
<reference evidence="3" key="1">
    <citation type="submission" date="2020-01" db="EMBL/GenBank/DDBJ databases">
        <authorList>
            <consortium name="DOE Joint Genome Institute"/>
            <person name="Haridas S."/>
            <person name="Albert R."/>
            <person name="Binder M."/>
            <person name="Bloem J."/>
            <person name="Labutti K."/>
            <person name="Salamov A."/>
            <person name="Andreopoulos B."/>
            <person name="Baker S.E."/>
            <person name="Barry K."/>
            <person name="Bills G."/>
            <person name="Bluhm B.H."/>
            <person name="Cannon C."/>
            <person name="Castanera R."/>
            <person name="Culley D.E."/>
            <person name="Daum C."/>
            <person name="Ezra D."/>
            <person name="Gonzalez J.B."/>
            <person name="Henrissat B."/>
            <person name="Kuo A."/>
            <person name="Liang C."/>
            <person name="Lipzen A."/>
            <person name="Lutzoni F."/>
            <person name="Magnuson J."/>
            <person name="Mondo S."/>
            <person name="Nolan M."/>
            <person name="Ohm R."/>
            <person name="Pangilinan J."/>
            <person name="Park H.-J."/>
            <person name="Ramirez L."/>
            <person name="Alfaro M."/>
            <person name="Sun H."/>
            <person name="Tritt A."/>
            <person name="Yoshinaga Y."/>
            <person name="Zwiers L.-H."/>
            <person name="Turgeon B.G."/>
            <person name="Goodwin S.B."/>
            <person name="Spatafora J.W."/>
            <person name="Crous P.W."/>
            <person name="Grigoriev I.V."/>
        </authorList>
    </citation>
    <scope>NUCLEOTIDE SEQUENCE</scope>
    <source>
        <strain evidence="3">CBS 342.82</strain>
    </source>
</reference>
<proteinExistence type="predicted"/>
<accession>A0A6J3MD96</accession>
<evidence type="ECO:0000313" key="3">
    <source>
        <dbReference type="RefSeq" id="XP_033462894.1"/>
    </source>
</evidence>
<dbReference type="RefSeq" id="XP_033462894.1">
    <property type="nucleotide sequence ID" value="XM_033602833.1"/>
</dbReference>
<feature type="compositionally biased region" description="Polar residues" evidence="1">
    <location>
        <begin position="93"/>
        <end position="105"/>
    </location>
</feature>
<feature type="region of interest" description="Disordered" evidence="1">
    <location>
        <begin position="84"/>
        <end position="105"/>
    </location>
</feature>
<evidence type="ECO:0000256" key="1">
    <source>
        <dbReference type="SAM" id="MobiDB-lite"/>
    </source>
</evidence>
<dbReference type="AlphaFoldDB" id="A0A6J3MD96"/>
<gene>
    <name evidence="3" type="ORF">K489DRAFT_367138</name>
</gene>
<evidence type="ECO:0000313" key="2">
    <source>
        <dbReference type="Proteomes" id="UP000504637"/>
    </source>
</evidence>
<dbReference type="GeneID" id="54360633"/>
<dbReference type="Proteomes" id="UP000504637">
    <property type="component" value="Unplaced"/>
</dbReference>
<protein>
    <submittedName>
        <fullName evidence="3">Uncharacterized protein</fullName>
    </submittedName>
</protein>
<sequence>MTRRMKGLSRLMYFRQGLPQYWSEGVSLGWVFATHHFPGFPEDDTLSSVNPIWKSRGRFLLALLLALPLIRPLAYQASGICQGESTKKEADSPTDTNSSRALDYD</sequence>